<keyword evidence="4" id="KW-0808">Transferase</keyword>
<dbReference type="Pfam" id="PF00198">
    <property type="entry name" value="2-oxoacid_dh"/>
    <property type="match status" value="1"/>
</dbReference>
<dbReference type="FunFam" id="3.30.559.10:FF:000003">
    <property type="entry name" value="Acetyltransferase component of pyruvate dehydrogenase complex"/>
    <property type="match status" value="1"/>
</dbReference>
<dbReference type="InterPro" id="IPR001078">
    <property type="entry name" value="2-oxoacid_DH_actylTfrase"/>
</dbReference>
<dbReference type="CDD" id="cd06849">
    <property type="entry name" value="lipoyl_domain"/>
    <property type="match status" value="1"/>
</dbReference>
<dbReference type="EC" id="2.3.1.12" evidence="4"/>
<dbReference type="InterPro" id="IPR006257">
    <property type="entry name" value="LAT1"/>
</dbReference>
<dbReference type="PANTHER" id="PTHR23151:SF90">
    <property type="entry name" value="DIHYDROLIPOYLLYSINE-RESIDUE ACETYLTRANSFERASE COMPONENT OF PYRUVATE DEHYDROGENASE COMPLEX, MITOCHONDRIAL-RELATED"/>
    <property type="match status" value="1"/>
</dbReference>
<dbReference type="PROSITE" id="PS00189">
    <property type="entry name" value="LIPOYL"/>
    <property type="match status" value="1"/>
</dbReference>
<dbReference type="GO" id="GO:0004742">
    <property type="term" value="F:dihydrolipoyllysine-residue acetyltransferase activity"/>
    <property type="evidence" value="ECO:0007669"/>
    <property type="project" value="UniProtKB-UniRule"/>
</dbReference>
<dbReference type="Pfam" id="PF02817">
    <property type="entry name" value="E3_binding"/>
    <property type="match status" value="1"/>
</dbReference>
<dbReference type="PANTHER" id="PTHR23151">
    <property type="entry name" value="DIHYDROLIPOAMIDE ACETYL/SUCCINYL-TRANSFERASE-RELATED"/>
    <property type="match status" value="1"/>
</dbReference>
<evidence type="ECO:0000313" key="9">
    <source>
        <dbReference type="Proteomes" id="UP000708208"/>
    </source>
</evidence>
<evidence type="ECO:0000256" key="2">
    <source>
        <dbReference type="ARBA" id="ARBA00022823"/>
    </source>
</evidence>
<keyword evidence="4" id="KW-0012">Acyltransferase</keyword>
<dbReference type="InterPro" id="IPR045257">
    <property type="entry name" value="E2/Pdx1"/>
</dbReference>
<evidence type="ECO:0000259" key="7">
    <source>
        <dbReference type="PROSITE" id="PS51826"/>
    </source>
</evidence>
<dbReference type="GO" id="GO:0045254">
    <property type="term" value="C:pyruvate dehydrogenase complex"/>
    <property type="evidence" value="ECO:0007669"/>
    <property type="project" value="UniProtKB-UniRule"/>
</dbReference>
<dbReference type="Pfam" id="PF00364">
    <property type="entry name" value="Biotin_lipoyl"/>
    <property type="match status" value="1"/>
</dbReference>
<feature type="domain" description="Peripheral subunit-binding (PSBD)" evidence="7">
    <location>
        <begin position="211"/>
        <end position="249"/>
    </location>
</feature>
<feature type="region of interest" description="Disordered" evidence="5">
    <location>
        <begin position="159"/>
        <end position="207"/>
    </location>
</feature>
<feature type="domain" description="Lipoyl-binding" evidence="6">
    <location>
        <begin position="73"/>
        <end position="149"/>
    </location>
</feature>
<evidence type="ECO:0000256" key="4">
    <source>
        <dbReference type="RuleBase" id="RU361137"/>
    </source>
</evidence>
<dbReference type="AlphaFoldDB" id="A0A8J2NTT1"/>
<feature type="compositionally biased region" description="Low complexity" evidence="5">
    <location>
        <begin position="169"/>
        <end position="182"/>
    </location>
</feature>
<comment type="subcellular location">
    <subcellularLocation>
        <location evidence="4">Mitochondrion</location>
    </subcellularLocation>
</comment>
<dbReference type="NCBIfam" id="TIGR01349">
    <property type="entry name" value="PDHac_trf_mito"/>
    <property type="match status" value="1"/>
</dbReference>
<dbReference type="GO" id="GO:0006086">
    <property type="term" value="P:pyruvate decarboxylation to acetyl-CoA"/>
    <property type="evidence" value="ECO:0007669"/>
    <property type="project" value="InterPro"/>
</dbReference>
<feature type="compositionally biased region" description="Pro residues" evidence="5">
    <location>
        <begin position="183"/>
        <end position="193"/>
    </location>
</feature>
<dbReference type="GO" id="GO:0005739">
    <property type="term" value="C:mitochondrion"/>
    <property type="evidence" value="ECO:0007669"/>
    <property type="project" value="UniProtKB-SubCell"/>
</dbReference>
<protein>
    <recommendedName>
        <fullName evidence="4">Acetyltransferase component of pyruvate dehydrogenase complex</fullName>
        <ecNumber evidence="4">2.3.1.12</ecNumber>
    </recommendedName>
</protein>
<proteinExistence type="inferred from homology"/>
<organism evidence="8 9">
    <name type="scientific">Allacma fusca</name>
    <dbReference type="NCBI Taxonomy" id="39272"/>
    <lineage>
        <taxon>Eukaryota</taxon>
        <taxon>Metazoa</taxon>
        <taxon>Ecdysozoa</taxon>
        <taxon>Arthropoda</taxon>
        <taxon>Hexapoda</taxon>
        <taxon>Collembola</taxon>
        <taxon>Symphypleona</taxon>
        <taxon>Sminthuridae</taxon>
        <taxon>Allacma</taxon>
    </lineage>
</organism>
<accession>A0A8J2NTT1</accession>
<dbReference type="InterPro" id="IPR003016">
    <property type="entry name" value="2-oxoA_DH_lipoyl-BS"/>
</dbReference>
<comment type="caution">
    <text evidence="8">The sequence shown here is derived from an EMBL/GenBank/DDBJ whole genome shotgun (WGS) entry which is preliminary data.</text>
</comment>
<dbReference type="PROSITE" id="PS50968">
    <property type="entry name" value="BIOTINYL_LIPOYL"/>
    <property type="match status" value="1"/>
</dbReference>
<keyword evidence="3" id="KW-0809">Transit peptide</keyword>
<evidence type="ECO:0000256" key="1">
    <source>
        <dbReference type="ARBA" id="ARBA00007317"/>
    </source>
</evidence>
<comment type="similarity">
    <text evidence="1 4">Belongs to the 2-oxoacid dehydrogenase family.</text>
</comment>
<dbReference type="Proteomes" id="UP000708208">
    <property type="component" value="Unassembled WGS sequence"/>
</dbReference>
<comment type="cofactor">
    <cofactor evidence="4">
        <name>(R)-lipoate</name>
        <dbReference type="ChEBI" id="CHEBI:83088"/>
    </cofactor>
    <text evidence="4">Binds 1 lipoyl cofactor covalently.</text>
</comment>
<dbReference type="FunFam" id="2.40.50.100:FF:000010">
    <property type="entry name" value="Acetyltransferase component of pyruvate dehydrogenase complex"/>
    <property type="match status" value="1"/>
</dbReference>
<keyword evidence="2 4" id="KW-0450">Lipoyl</keyword>
<dbReference type="EMBL" id="CAJVCH010050610">
    <property type="protein sequence ID" value="CAG7718067.1"/>
    <property type="molecule type" value="Genomic_DNA"/>
</dbReference>
<evidence type="ECO:0000256" key="3">
    <source>
        <dbReference type="ARBA" id="ARBA00022946"/>
    </source>
</evidence>
<evidence type="ECO:0000259" key="6">
    <source>
        <dbReference type="PROSITE" id="PS50968"/>
    </source>
</evidence>
<sequence>MSRTCSVLRIYLKNAISAGSRKTGRAAGQRFYSCALVTNRLANPSLWGKSQACRVLLASNSQSQRYYSSLPDHIDVALPALSPTMESGTIISWEKKEGDKLNEGDLLAEIETDKATMGFETPEEGYLAKILIPGGSKDIPVGKMVCVIVSNQEDVAAFSNYQPTDGGQAKAAPKESAASKESPPVPSSAPTPSAPASAPSISSSSSGSRILASPFARLLASDKGIDLTSISQGSGFLGSVTAKDLDSAKASAKSGSRAAAPPSGASSQDIPISNIRGVIAKRLLQSKQSIPHYYLTSEIEMDVVLSLRKQFNKLLEKQKVKLSVNDFIIKAAAMACLKVPEANSSWQDTVIRQYNTVDVSVAVSTERGLITPIVFGAEKKGLIEISSDVKELAARAREGKLQPHEFQGGTFSVSNLGMYGIHHFSAIINPPQACILALGGTTEKVIPADNERGYKSVTVMYATLSCDHRVVDGAVGAQWLQHFKSYLSNPAAMIM</sequence>
<evidence type="ECO:0000256" key="5">
    <source>
        <dbReference type="SAM" id="MobiDB-lite"/>
    </source>
</evidence>
<dbReference type="InterPro" id="IPR000089">
    <property type="entry name" value="Biotin_lipoyl"/>
</dbReference>
<dbReference type="PROSITE" id="PS51826">
    <property type="entry name" value="PSBD"/>
    <property type="match status" value="1"/>
</dbReference>
<evidence type="ECO:0000313" key="8">
    <source>
        <dbReference type="EMBL" id="CAG7718067.1"/>
    </source>
</evidence>
<dbReference type="InterPro" id="IPR004167">
    <property type="entry name" value="PSBD"/>
</dbReference>
<comment type="function">
    <text evidence="4">The pyruvate dehydrogenase complex catalyzes the overall conversion of pyruvate to acetyl-CoA and CO(2).</text>
</comment>
<dbReference type="EMBL" id="CAJVCH010050610">
    <property type="protein sequence ID" value="CAG7718068.1"/>
    <property type="molecule type" value="Genomic_DNA"/>
</dbReference>
<keyword evidence="9" id="KW-1185">Reference proteome</keyword>
<reference evidence="8" key="1">
    <citation type="submission" date="2021-06" db="EMBL/GenBank/DDBJ databases">
        <authorList>
            <person name="Hodson N. C."/>
            <person name="Mongue J. A."/>
            <person name="Jaron S. K."/>
        </authorList>
    </citation>
    <scope>NUCLEOTIDE SEQUENCE</scope>
</reference>
<gene>
    <name evidence="8" type="ORF">AFUS01_LOCUS7489</name>
</gene>
<feature type="compositionally biased region" description="Low complexity" evidence="5">
    <location>
        <begin position="194"/>
        <end position="207"/>
    </location>
</feature>
<name>A0A8J2NTT1_9HEXA</name>
<dbReference type="OrthoDB" id="537444at2759"/>
<comment type="catalytic activity">
    <reaction evidence="4">
        <text>N(6)-[(R)-dihydrolipoyl]-L-lysyl-[protein] + acetyl-CoA = N(6)-[(R)-S(8)-acetyldihydrolipoyl]-L-lysyl-[protein] + CoA</text>
        <dbReference type="Rhea" id="RHEA:17017"/>
        <dbReference type="Rhea" id="RHEA-COMP:10475"/>
        <dbReference type="Rhea" id="RHEA-COMP:10478"/>
        <dbReference type="ChEBI" id="CHEBI:57287"/>
        <dbReference type="ChEBI" id="CHEBI:57288"/>
        <dbReference type="ChEBI" id="CHEBI:83100"/>
        <dbReference type="ChEBI" id="CHEBI:83111"/>
        <dbReference type="EC" id="2.3.1.12"/>
    </reaction>
</comment>